<dbReference type="InterPro" id="IPR050109">
    <property type="entry name" value="HTH-type_TetR-like_transc_reg"/>
</dbReference>
<dbReference type="SUPFAM" id="SSF46689">
    <property type="entry name" value="Homeodomain-like"/>
    <property type="match status" value="1"/>
</dbReference>
<name>A0A644XFE1_9ZZZZ</name>
<keyword evidence="1" id="KW-0238">DNA-binding</keyword>
<protein>
    <recommendedName>
        <fullName evidence="2">HTH tetR-type domain-containing protein</fullName>
    </recommendedName>
</protein>
<accession>A0A644XFE1</accession>
<comment type="caution">
    <text evidence="3">The sequence shown here is derived from an EMBL/GenBank/DDBJ whole genome shotgun (WGS) entry which is preliminary data.</text>
</comment>
<dbReference type="PANTHER" id="PTHR30328">
    <property type="entry name" value="TRANSCRIPTIONAL REPRESSOR"/>
    <property type="match status" value="1"/>
</dbReference>
<dbReference type="PROSITE" id="PS50977">
    <property type="entry name" value="HTH_TETR_2"/>
    <property type="match status" value="1"/>
</dbReference>
<dbReference type="PANTHER" id="PTHR30328:SF54">
    <property type="entry name" value="HTH-TYPE TRANSCRIPTIONAL REPRESSOR SCO4008"/>
    <property type="match status" value="1"/>
</dbReference>
<dbReference type="PRINTS" id="PR00455">
    <property type="entry name" value="HTHTETR"/>
</dbReference>
<evidence type="ECO:0000256" key="1">
    <source>
        <dbReference type="ARBA" id="ARBA00023125"/>
    </source>
</evidence>
<dbReference type="Gene3D" id="1.10.10.60">
    <property type="entry name" value="Homeodomain-like"/>
    <property type="match status" value="1"/>
</dbReference>
<gene>
    <name evidence="3" type="ORF">SDC9_59238</name>
</gene>
<proteinExistence type="predicted"/>
<dbReference type="GO" id="GO:0003677">
    <property type="term" value="F:DNA binding"/>
    <property type="evidence" value="ECO:0007669"/>
    <property type="project" value="UniProtKB-KW"/>
</dbReference>
<feature type="domain" description="HTH tetR-type" evidence="2">
    <location>
        <begin position="1"/>
        <end position="59"/>
    </location>
</feature>
<reference evidence="3" key="1">
    <citation type="submission" date="2019-08" db="EMBL/GenBank/DDBJ databases">
        <authorList>
            <person name="Kucharzyk K."/>
            <person name="Murdoch R.W."/>
            <person name="Higgins S."/>
            <person name="Loffler F."/>
        </authorList>
    </citation>
    <scope>NUCLEOTIDE SEQUENCE</scope>
</reference>
<evidence type="ECO:0000313" key="3">
    <source>
        <dbReference type="EMBL" id="MPM12883.1"/>
    </source>
</evidence>
<sequence>MKNKIMDAVARLIVRYGLKKFTVDEVAAELGISKKTLYQYFSSKDEMIREYFEETITSDRQSVLEVMNSGRDFFEKVYAIVHSSHRYRMPVQIMDEAKQFYPDEWAKIEALKQFKLDAFQKLLKKAAEDGILRQNVHFGILSSMLERVSSMFIDTDFLLENGLKSTQAIDDALNIIIHGIVKEEP</sequence>
<dbReference type="InterPro" id="IPR001647">
    <property type="entry name" value="HTH_TetR"/>
</dbReference>
<dbReference type="InterPro" id="IPR036271">
    <property type="entry name" value="Tet_transcr_reg_TetR-rel_C_sf"/>
</dbReference>
<evidence type="ECO:0000259" key="2">
    <source>
        <dbReference type="PROSITE" id="PS50977"/>
    </source>
</evidence>
<dbReference type="Pfam" id="PF00440">
    <property type="entry name" value="TetR_N"/>
    <property type="match status" value="1"/>
</dbReference>
<organism evidence="3">
    <name type="scientific">bioreactor metagenome</name>
    <dbReference type="NCBI Taxonomy" id="1076179"/>
    <lineage>
        <taxon>unclassified sequences</taxon>
        <taxon>metagenomes</taxon>
        <taxon>ecological metagenomes</taxon>
    </lineage>
</organism>
<dbReference type="Gene3D" id="1.10.357.10">
    <property type="entry name" value="Tetracycline Repressor, domain 2"/>
    <property type="match status" value="1"/>
</dbReference>
<dbReference type="EMBL" id="VSSQ01002034">
    <property type="protein sequence ID" value="MPM12883.1"/>
    <property type="molecule type" value="Genomic_DNA"/>
</dbReference>
<dbReference type="InterPro" id="IPR009057">
    <property type="entry name" value="Homeodomain-like_sf"/>
</dbReference>
<dbReference type="AlphaFoldDB" id="A0A644XFE1"/>
<dbReference type="SUPFAM" id="SSF48498">
    <property type="entry name" value="Tetracyclin repressor-like, C-terminal domain"/>
    <property type="match status" value="1"/>
</dbReference>